<name>A0A0G1JL03_9BACT</name>
<evidence type="ECO:0000256" key="1">
    <source>
        <dbReference type="SAM" id="Phobius"/>
    </source>
</evidence>
<feature type="transmembrane region" description="Helical" evidence="1">
    <location>
        <begin position="55"/>
        <end position="72"/>
    </location>
</feature>
<feature type="transmembrane region" description="Helical" evidence="1">
    <location>
        <begin position="25"/>
        <end position="43"/>
    </location>
</feature>
<gene>
    <name evidence="2" type="ORF">UW23_C0007G0031</name>
</gene>
<dbReference type="Proteomes" id="UP000034069">
    <property type="component" value="Unassembled WGS sequence"/>
</dbReference>
<keyword evidence="1" id="KW-0812">Transmembrane</keyword>
<dbReference type="AlphaFoldDB" id="A0A0G1JL03"/>
<evidence type="ECO:0000313" key="2">
    <source>
        <dbReference type="EMBL" id="KKT36104.1"/>
    </source>
</evidence>
<proteinExistence type="predicted"/>
<reference evidence="2 3" key="1">
    <citation type="journal article" date="2015" name="Nature">
        <title>rRNA introns, odd ribosomes, and small enigmatic genomes across a large radiation of phyla.</title>
        <authorList>
            <person name="Brown C.T."/>
            <person name="Hug L.A."/>
            <person name="Thomas B.C."/>
            <person name="Sharon I."/>
            <person name="Castelle C.J."/>
            <person name="Singh A."/>
            <person name="Wilkins M.J."/>
            <person name="Williams K.H."/>
            <person name="Banfield J.F."/>
        </authorList>
    </citation>
    <scope>NUCLEOTIDE SEQUENCE [LARGE SCALE GENOMIC DNA]</scope>
</reference>
<dbReference type="EMBL" id="LCHN01000007">
    <property type="protein sequence ID" value="KKT36104.1"/>
    <property type="molecule type" value="Genomic_DNA"/>
</dbReference>
<evidence type="ECO:0000313" key="3">
    <source>
        <dbReference type="Proteomes" id="UP000034069"/>
    </source>
</evidence>
<sequence>MQDEELKKVAENQTLYDPNEKKHRFGIYNFVVFTIIATIIWLIGQFTPGIPDEQVLQILGFLAYIWYGVHPTNKK</sequence>
<comment type="caution">
    <text evidence="2">The sequence shown here is derived from an EMBL/GenBank/DDBJ whole genome shotgun (WGS) entry which is preliminary data.</text>
</comment>
<keyword evidence="1" id="KW-0472">Membrane</keyword>
<protein>
    <submittedName>
        <fullName evidence="2">Uncharacterized protein</fullName>
    </submittedName>
</protein>
<accession>A0A0G1JL03</accession>
<keyword evidence="1" id="KW-1133">Transmembrane helix</keyword>
<organism evidence="2 3">
    <name type="scientific">Candidatus Collierbacteria bacterium GW2011_GWA1_44_12</name>
    <dbReference type="NCBI Taxonomy" id="1618376"/>
    <lineage>
        <taxon>Bacteria</taxon>
        <taxon>Candidatus Collieribacteriota</taxon>
    </lineage>
</organism>